<feature type="transmembrane region" description="Helical" evidence="6">
    <location>
        <begin position="351"/>
        <end position="370"/>
    </location>
</feature>
<feature type="transmembrane region" description="Helical" evidence="6">
    <location>
        <begin position="269"/>
        <end position="293"/>
    </location>
</feature>
<dbReference type="HOGENOM" id="CLU_007946_16_0_11"/>
<feature type="transmembrane region" description="Helical" evidence="6">
    <location>
        <begin position="466"/>
        <end position="485"/>
    </location>
</feature>
<gene>
    <name evidence="7" type="ordered locus">SCATT_50380</name>
</gene>
<evidence type="ECO:0000256" key="6">
    <source>
        <dbReference type="SAM" id="Phobius"/>
    </source>
</evidence>
<dbReference type="PANTHER" id="PTHR47547">
    <property type="match status" value="1"/>
</dbReference>
<feature type="transmembrane region" description="Helical" evidence="6">
    <location>
        <begin position="527"/>
        <end position="546"/>
    </location>
</feature>
<feature type="transmembrane region" description="Helical" evidence="6">
    <location>
        <begin position="586"/>
        <end position="607"/>
    </location>
</feature>
<feature type="transmembrane region" description="Helical" evidence="6">
    <location>
        <begin position="318"/>
        <end position="339"/>
    </location>
</feature>
<dbReference type="Gene3D" id="1.20.1740.10">
    <property type="entry name" value="Amino acid/polyamine transporter I"/>
    <property type="match status" value="1"/>
</dbReference>
<dbReference type="InterPro" id="IPR052962">
    <property type="entry name" value="AA_Transporter_AGT"/>
</dbReference>
<keyword evidence="4 6" id="KW-0472">Membrane</keyword>
<evidence type="ECO:0000256" key="2">
    <source>
        <dbReference type="ARBA" id="ARBA00022692"/>
    </source>
</evidence>
<feature type="transmembrane region" description="Helical" evidence="6">
    <location>
        <begin position="424"/>
        <end position="446"/>
    </location>
</feature>
<feature type="compositionally biased region" description="Polar residues" evidence="5">
    <location>
        <begin position="1"/>
        <end position="21"/>
    </location>
</feature>
<feature type="compositionally biased region" description="Low complexity" evidence="5">
    <location>
        <begin position="80"/>
        <end position="95"/>
    </location>
</feature>
<organism evidence="7 8">
    <name type="scientific">Streptantibioticus cattleyicolor (strain ATCC 35852 / DSM 46488 / JCM 4925 / NBRC 14057 / NRRL 8057)</name>
    <name type="common">Streptomyces cattleya</name>
    <dbReference type="NCBI Taxonomy" id="1003195"/>
    <lineage>
        <taxon>Bacteria</taxon>
        <taxon>Bacillati</taxon>
        <taxon>Actinomycetota</taxon>
        <taxon>Actinomycetes</taxon>
        <taxon>Kitasatosporales</taxon>
        <taxon>Streptomycetaceae</taxon>
        <taxon>Streptantibioticus</taxon>
    </lineage>
</organism>
<feature type="transmembrane region" description="Helical" evidence="6">
    <location>
        <begin position="613"/>
        <end position="635"/>
    </location>
</feature>
<dbReference type="GO" id="GO:0016020">
    <property type="term" value="C:membrane"/>
    <property type="evidence" value="ECO:0007669"/>
    <property type="project" value="UniProtKB-SubCell"/>
</dbReference>
<feature type="compositionally biased region" description="Polar residues" evidence="5">
    <location>
        <begin position="146"/>
        <end position="156"/>
    </location>
</feature>
<feature type="region of interest" description="Disordered" evidence="5">
    <location>
        <begin position="55"/>
        <end position="174"/>
    </location>
</feature>
<keyword evidence="2 6" id="KW-0812">Transmembrane</keyword>
<dbReference type="KEGG" id="scy:SCATT_50380"/>
<dbReference type="PATRIC" id="fig|1003195.29.peg.5026"/>
<keyword evidence="8" id="KW-1185">Reference proteome</keyword>
<dbReference type="Pfam" id="PF13520">
    <property type="entry name" value="AA_permease_2"/>
    <property type="match status" value="1"/>
</dbReference>
<feature type="transmembrane region" description="Helical" evidence="6">
    <location>
        <begin position="685"/>
        <end position="703"/>
    </location>
</feature>
<evidence type="ECO:0000256" key="1">
    <source>
        <dbReference type="ARBA" id="ARBA00004141"/>
    </source>
</evidence>
<feature type="region of interest" description="Disordered" evidence="5">
    <location>
        <begin position="1"/>
        <end position="33"/>
    </location>
</feature>
<dbReference type="AlphaFoldDB" id="G8X3N7"/>
<feature type="transmembrane region" description="Helical" evidence="6">
    <location>
        <begin position="201"/>
        <end position="225"/>
    </location>
</feature>
<accession>G8X3N7</accession>
<proteinExistence type="predicted"/>
<dbReference type="STRING" id="1003195.SCATT_50380"/>
<feature type="transmembrane region" description="Helical" evidence="6">
    <location>
        <begin position="647"/>
        <end position="665"/>
    </location>
</feature>
<evidence type="ECO:0000256" key="5">
    <source>
        <dbReference type="SAM" id="MobiDB-lite"/>
    </source>
</evidence>
<evidence type="ECO:0000313" key="8">
    <source>
        <dbReference type="Proteomes" id="UP000007842"/>
    </source>
</evidence>
<dbReference type="EMBL" id="CP003219">
    <property type="protein sequence ID" value="AEW97409.1"/>
    <property type="molecule type" value="Genomic_DNA"/>
</dbReference>
<reference evidence="8" key="1">
    <citation type="submission" date="2011-12" db="EMBL/GenBank/DDBJ databases">
        <title>Complete genome sequence of Streptomyces cattleya strain DSM 46488.</title>
        <authorList>
            <person name="Ou H.-Y."/>
            <person name="Li P."/>
            <person name="Zhao C."/>
            <person name="O'Hagan D."/>
            <person name="Deng Z."/>
        </authorList>
    </citation>
    <scope>NUCLEOTIDE SEQUENCE [LARGE SCALE GENOMIC DNA]</scope>
    <source>
        <strain evidence="8">ATCC 35852 / DSM 46488 / JCM 4925 / NBRC 14057 / NRRL 8057</strain>
    </source>
</reference>
<evidence type="ECO:0000256" key="3">
    <source>
        <dbReference type="ARBA" id="ARBA00022989"/>
    </source>
</evidence>
<evidence type="ECO:0000256" key="4">
    <source>
        <dbReference type="ARBA" id="ARBA00023136"/>
    </source>
</evidence>
<feature type="transmembrane region" description="Helical" evidence="6">
    <location>
        <begin position="382"/>
        <end position="403"/>
    </location>
</feature>
<dbReference type="eggNOG" id="COG0531">
    <property type="taxonomic scope" value="Bacteria"/>
</dbReference>
<dbReference type="Proteomes" id="UP000007842">
    <property type="component" value="Chromosome"/>
</dbReference>
<feature type="transmembrane region" description="Helical" evidence="6">
    <location>
        <begin position="231"/>
        <end position="249"/>
    </location>
</feature>
<feature type="compositionally biased region" description="Low complexity" evidence="5">
    <location>
        <begin position="22"/>
        <end position="33"/>
    </location>
</feature>
<dbReference type="PANTHER" id="PTHR47547:SF1">
    <property type="entry name" value="ASPARTATE-PROTON SYMPORTER"/>
    <property type="match status" value="1"/>
</dbReference>
<dbReference type="GO" id="GO:0022857">
    <property type="term" value="F:transmembrane transporter activity"/>
    <property type="evidence" value="ECO:0007669"/>
    <property type="project" value="InterPro"/>
</dbReference>
<protein>
    <submittedName>
        <fullName evidence="7">Amino acid/polyamine transporter</fullName>
    </submittedName>
</protein>
<sequence length="726" mass="76068">MNTCPTRWTSLIPASTRPTQSGADGAPVGAGVAGELADGRTVGVTLGAARVTDGAIGGGTGEPAAVRAAVRPPPPPPQPATATATASTTPTAPARRPVRTVRHPPAPDARELLDPATTRRHLSSTTANPAHPAFPSAPHPRRHRTSCTPPRRNTPQAAFRPSAPQTDSGDSTGWGACRMELNAATAPVAPRNPGLRRDIGLIGLIWTSEGSIIGSGWLFGALFAAQAAGTAALVSWGIGALAIIVLAFVHAELGATYPVAGGTARFPHYAFGSVAGASFGWFSWLQAVTVAPIEVMASLNYLSVHAPWVQSGKNHLTGAGYGLAVAFMAFFVVVNHFGVKWLAHTNSAATWWKVAVPVLTIVVLAVTAFHGGNFAHQGFSPFGARGVLSAISTSGIIFALLGFEQADQLAGESRDPARDIPRAVIGSILIGALVYCALQVVFIAALPPGAFAHGWADLTFSGKAGPFAGLATTVGLGWLATLLYVDAVISPSGTGLIYTTATSRVSYGLSRNGYVPAVFERTTRRGVPWVGLLFAFVVGLLIFLPFPTWQKLVGFVTSASVLMYAGAPLAFGALRKQDPDRPRPYRLPAGGFWAPVAFVVANLIIYWAGWDTLWRLGAAIVLGYLLLGACVVLRLNPEVPRLDWRSASWLPAYLLGMGVISWQGGFCSTGPAATRACGATGRLPLWWDVLTIAAFSLAIYYWARCVRLPDARTHAYIGSVETVSAG</sequence>
<evidence type="ECO:0000313" key="7">
    <source>
        <dbReference type="EMBL" id="AEW97409.1"/>
    </source>
</evidence>
<dbReference type="InterPro" id="IPR002293">
    <property type="entry name" value="AA/rel_permease1"/>
</dbReference>
<name>G8X3N7_STREN</name>
<comment type="subcellular location">
    <subcellularLocation>
        <location evidence="1">Membrane</location>
        <topology evidence="1">Multi-pass membrane protein</topology>
    </subcellularLocation>
</comment>
<keyword evidence="3 6" id="KW-1133">Transmembrane helix</keyword>
<feature type="transmembrane region" description="Helical" evidence="6">
    <location>
        <begin position="552"/>
        <end position="574"/>
    </location>
</feature>